<reference evidence="1" key="1">
    <citation type="submission" date="2021-06" db="EMBL/GenBank/DDBJ databases">
        <authorList>
            <person name="Kallberg Y."/>
            <person name="Tangrot J."/>
            <person name="Rosling A."/>
        </authorList>
    </citation>
    <scope>NUCLEOTIDE SEQUENCE</scope>
    <source>
        <strain evidence="1">FL130A</strain>
    </source>
</reference>
<feature type="non-terminal residue" evidence="1">
    <location>
        <position position="1"/>
    </location>
</feature>
<dbReference type="InterPro" id="IPR052394">
    <property type="entry name" value="LRR-containing"/>
</dbReference>
<dbReference type="InterPro" id="IPR032675">
    <property type="entry name" value="LRR_dom_sf"/>
</dbReference>
<name>A0A9N9I6D9_9GLOM</name>
<dbReference type="Pfam" id="PF00560">
    <property type="entry name" value="LRR_1"/>
    <property type="match status" value="1"/>
</dbReference>
<sequence>HCCLRANAIKALENTLLKNFTISDLDLSYNNISMKSLFKALERNNALTKLNISHKDLDIEEGKALANTLEINNTLTHLYLSETINDSETGKIFVEALGKNKKLSELDLSNNCFNLEVAIALTKALEINESLRNIDLRNSERETKNELKKWAKYKIFSLNVNIIL</sequence>
<dbReference type="Proteomes" id="UP000789508">
    <property type="component" value="Unassembled WGS sequence"/>
</dbReference>
<evidence type="ECO:0000313" key="1">
    <source>
        <dbReference type="EMBL" id="CAG8722446.1"/>
    </source>
</evidence>
<gene>
    <name evidence="1" type="ORF">ALEPTO_LOCUS12308</name>
</gene>
<dbReference type="SUPFAM" id="SSF52047">
    <property type="entry name" value="RNI-like"/>
    <property type="match status" value="1"/>
</dbReference>
<dbReference type="InterPro" id="IPR001611">
    <property type="entry name" value="Leu-rich_rpt"/>
</dbReference>
<keyword evidence="2" id="KW-1185">Reference proteome</keyword>
<dbReference type="EMBL" id="CAJVPS010026786">
    <property type="protein sequence ID" value="CAG8722446.1"/>
    <property type="molecule type" value="Genomic_DNA"/>
</dbReference>
<proteinExistence type="predicted"/>
<protein>
    <submittedName>
        <fullName evidence="1">11404_t:CDS:1</fullName>
    </submittedName>
</protein>
<dbReference type="OrthoDB" id="120976at2759"/>
<dbReference type="PANTHER" id="PTHR24114">
    <property type="entry name" value="LEUCINE RICH REPEAT FAMILY PROTEIN"/>
    <property type="match status" value="1"/>
</dbReference>
<dbReference type="PANTHER" id="PTHR24114:SF50">
    <property type="entry name" value="RNI-LIKE PROTEIN"/>
    <property type="match status" value="1"/>
</dbReference>
<organism evidence="1 2">
    <name type="scientific">Ambispora leptoticha</name>
    <dbReference type="NCBI Taxonomy" id="144679"/>
    <lineage>
        <taxon>Eukaryota</taxon>
        <taxon>Fungi</taxon>
        <taxon>Fungi incertae sedis</taxon>
        <taxon>Mucoromycota</taxon>
        <taxon>Glomeromycotina</taxon>
        <taxon>Glomeromycetes</taxon>
        <taxon>Archaeosporales</taxon>
        <taxon>Ambisporaceae</taxon>
        <taxon>Ambispora</taxon>
    </lineage>
</organism>
<accession>A0A9N9I6D9</accession>
<dbReference type="Gene3D" id="3.80.10.10">
    <property type="entry name" value="Ribonuclease Inhibitor"/>
    <property type="match status" value="2"/>
</dbReference>
<comment type="caution">
    <text evidence="1">The sequence shown here is derived from an EMBL/GenBank/DDBJ whole genome shotgun (WGS) entry which is preliminary data.</text>
</comment>
<dbReference type="AlphaFoldDB" id="A0A9N9I6D9"/>
<evidence type="ECO:0000313" key="2">
    <source>
        <dbReference type="Proteomes" id="UP000789508"/>
    </source>
</evidence>